<reference evidence="1" key="1">
    <citation type="journal article" date="2021" name="New Phytol.">
        <title>Evolutionary innovations through gain and loss of genes in the ectomycorrhizal Boletales.</title>
        <authorList>
            <person name="Wu G."/>
            <person name="Miyauchi S."/>
            <person name="Morin E."/>
            <person name="Kuo A."/>
            <person name="Drula E."/>
            <person name="Varga T."/>
            <person name="Kohler A."/>
            <person name="Feng B."/>
            <person name="Cao Y."/>
            <person name="Lipzen A."/>
            <person name="Daum C."/>
            <person name="Hundley H."/>
            <person name="Pangilinan J."/>
            <person name="Johnson J."/>
            <person name="Barry K."/>
            <person name="LaButti K."/>
            <person name="Ng V."/>
            <person name="Ahrendt S."/>
            <person name="Min B."/>
            <person name="Choi I.G."/>
            <person name="Park H."/>
            <person name="Plett J.M."/>
            <person name="Magnuson J."/>
            <person name="Spatafora J.W."/>
            <person name="Nagy L.G."/>
            <person name="Henrissat B."/>
            <person name="Grigoriev I.V."/>
            <person name="Yang Z.L."/>
            <person name="Xu J."/>
            <person name="Martin F.M."/>
        </authorList>
    </citation>
    <scope>NUCLEOTIDE SEQUENCE</scope>
    <source>
        <strain evidence="1">KUC20120723A-06</strain>
    </source>
</reference>
<protein>
    <submittedName>
        <fullName evidence="1">Uncharacterized protein</fullName>
    </submittedName>
</protein>
<dbReference type="Proteomes" id="UP000790709">
    <property type="component" value="Unassembled WGS sequence"/>
</dbReference>
<accession>A0ACB8AYD9</accession>
<dbReference type="EMBL" id="MU266834">
    <property type="protein sequence ID" value="KAH7918189.1"/>
    <property type="molecule type" value="Genomic_DNA"/>
</dbReference>
<name>A0ACB8AYD9_9AGAM</name>
<evidence type="ECO:0000313" key="1">
    <source>
        <dbReference type="EMBL" id="KAH7918189.1"/>
    </source>
</evidence>
<comment type="caution">
    <text evidence="1">The sequence shown here is derived from an EMBL/GenBank/DDBJ whole genome shotgun (WGS) entry which is preliminary data.</text>
</comment>
<gene>
    <name evidence="1" type="ORF">BV22DRAFT_1134784</name>
</gene>
<organism evidence="1 2">
    <name type="scientific">Leucogyrophana mollusca</name>
    <dbReference type="NCBI Taxonomy" id="85980"/>
    <lineage>
        <taxon>Eukaryota</taxon>
        <taxon>Fungi</taxon>
        <taxon>Dikarya</taxon>
        <taxon>Basidiomycota</taxon>
        <taxon>Agaricomycotina</taxon>
        <taxon>Agaricomycetes</taxon>
        <taxon>Agaricomycetidae</taxon>
        <taxon>Boletales</taxon>
        <taxon>Boletales incertae sedis</taxon>
        <taxon>Leucogyrophana</taxon>
    </lineage>
</organism>
<proteinExistence type="predicted"/>
<evidence type="ECO:0000313" key="2">
    <source>
        <dbReference type="Proteomes" id="UP000790709"/>
    </source>
</evidence>
<sequence length="128" mass="14457">MFLSLPPIAGYYELVFNTNNGHAIQEVKYSDLEKILIYQLPTNPFFNNLSGQLQILTLITPWNTEGADATKKPAFHRSKYVPIIMDLRNVKAIVGLVKTRGRWGIIDRGTGVAATVFIEDEDMEEDDI</sequence>
<keyword evidence="2" id="KW-1185">Reference proteome</keyword>